<reference evidence="4" key="1">
    <citation type="journal article" date="2019" name="Int. J. Syst. Evol. Microbiol.">
        <title>The Global Catalogue of Microorganisms (GCM) 10K type strain sequencing project: providing services to taxonomists for standard genome sequencing and annotation.</title>
        <authorList>
            <consortium name="The Broad Institute Genomics Platform"/>
            <consortium name="The Broad Institute Genome Sequencing Center for Infectious Disease"/>
            <person name="Wu L."/>
            <person name="Ma J."/>
        </authorList>
    </citation>
    <scope>NUCLEOTIDE SEQUENCE [LARGE SCALE GENOMIC DNA]</scope>
    <source>
        <strain evidence="4">SYNS20</strain>
    </source>
</reference>
<dbReference type="PANTHER" id="PTHR13847:SF287">
    <property type="entry name" value="FAD-DEPENDENT OXIDOREDUCTASE DOMAIN-CONTAINING PROTEIN 1"/>
    <property type="match status" value="1"/>
</dbReference>
<gene>
    <name evidence="3" type="ORF">ACFQVC_39845</name>
</gene>
<dbReference type="EMBL" id="JBHTCF010000032">
    <property type="protein sequence ID" value="MFC7310352.1"/>
    <property type="molecule type" value="Genomic_DNA"/>
</dbReference>
<protein>
    <submittedName>
        <fullName evidence="3">NAD(P)/FAD-dependent oxidoreductase</fullName>
        <ecNumber evidence="3">1.-.-.-</ecNumber>
    </submittedName>
</protein>
<feature type="domain" description="FAD dependent oxidoreductase" evidence="2">
    <location>
        <begin position="10"/>
        <end position="343"/>
    </location>
</feature>
<proteinExistence type="predicted"/>
<dbReference type="EC" id="1.-.-.-" evidence="3"/>
<dbReference type="Proteomes" id="UP001596523">
    <property type="component" value="Unassembled WGS sequence"/>
</dbReference>
<dbReference type="InterPro" id="IPR036188">
    <property type="entry name" value="FAD/NAD-bd_sf"/>
</dbReference>
<comment type="caution">
    <text evidence="3">The sequence shown here is derived from an EMBL/GenBank/DDBJ whole genome shotgun (WGS) entry which is preliminary data.</text>
</comment>
<dbReference type="SUPFAM" id="SSF51905">
    <property type="entry name" value="FAD/NAD(P)-binding domain"/>
    <property type="match status" value="1"/>
</dbReference>
<keyword evidence="4" id="KW-1185">Reference proteome</keyword>
<dbReference type="RefSeq" id="WP_381840706.1">
    <property type="nucleotide sequence ID" value="NZ_JBHTCF010000032.1"/>
</dbReference>
<evidence type="ECO:0000256" key="1">
    <source>
        <dbReference type="ARBA" id="ARBA00023002"/>
    </source>
</evidence>
<dbReference type="Gene3D" id="3.50.50.60">
    <property type="entry name" value="FAD/NAD(P)-binding domain"/>
    <property type="match status" value="1"/>
</dbReference>
<evidence type="ECO:0000259" key="2">
    <source>
        <dbReference type="Pfam" id="PF01266"/>
    </source>
</evidence>
<dbReference type="Pfam" id="PF01266">
    <property type="entry name" value="DAO"/>
    <property type="match status" value="1"/>
</dbReference>
<dbReference type="GO" id="GO:0016491">
    <property type="term" value="F:oxidoreductase activity"/>
    <property type="evidence" value="ECO:0007669"/>
    <property type="project" value="UniProtKB-KW"/>
</dbReference>
<keyword evidence="1 3" id="KW-0560">Oxidoreductase</keyword>
<dbReference type="PANTHER" id="PTHR13847">
    <property type="entry name" value="SARCOSINE DEHYDROGENASE-RELATED"/>
    <property type="match status" value="1"/>
</dbReference>
<name>A0ABW2JXC2_9ACTN</name>
<evidence type="ECO:0000313" key="4">
    <source>
        <dbReference type="Proteomes" id="UP001596523"/>
    </source>
</evidence>
<sequence>MSALPESTEALVIGGGVIGTSVAAQLAEAGVGTVLLERGTLGSGASGSTANVVRTYFPGDARTGALAVRSTQAYHAFTDRTGTPLGLERVGFMVLFTEEHQVAEFRRDQAAQEAAGVDVRLVTAAEAARLNPLLDERSIVAAAWSPEAYSCDPAAIVRGYAAAAQEAGAVVRTETPVTGIDPDGRVHTPSGSILAGTVICAAGPWSGTVAALAGVRLPVAPEPIELLLTDPPAEPVTTLPMTLHPSSLRIRTWRDRILVGMGRPRPDESREAWLRRVSEQLGATYPALAGIRLHRGWSGSLDASPDGSAFIGRDPSRPFVYAAGFSGQGLCQAPAAGEIVRDLLLGKPSWTDTAGLSTDRCSPAAQPPMTS</sequence>
<organism evidence="3 4">
    <name type="scientific">Streptomyces monticola</name>
    <dbReference type="NCBI Taxonomy" id="2666263"/>
    <lineage>
        <taxon>Bacteria</taxon>
        <taxon>Bacillati</taxon>
        <taxon>Actinomycetota</taxon>
        <taxon>Actinomycetes</taxon>
        <taxon>Kitasatosporales</taxon>
        <taxon>Streptomycetaceae</taxon>
        <taxon>Streptomyces</taxon>
    </lineage>
</organism>
<dbReference type="Gene3D" id="3.30.9.10">
    <property type="entry name" value="D-Amino Acid Oxidase, subunit A, domain 2"/>
    <property type="match status" value="1"/>
</dbReference>
<dbReference type="InterPro" id="IPR006076">
    <property type="entry name" value="FAD-dep_OxRdtase"/>
</dbReference>
<evidence type="ECO:0000313" key="3">
    <source>
        <dbReference type="EMBL" id="MFC7310352.1"/>
    </source>
</evidence>
<accession>A0ABW2JXC2</accession>